<organism evidence="1 2">
    <name type="scientific">Caballeronia mineralivorans PML1(12)</name>
    <dbReference type="NCBI Taxonomy" id="908627"/>
    <lineage>
        <taxon>Bacteria</taxon>
        <taxon>Pseudomonadati</taxon>
        <taxon>Pseudomonadota</taxon>
        <taxon>Betaproteobacteria</taxon>
        <taxon>Burkholderiales</taxon>
        <taxon>Burkholderiaceae</taxon>
        <taxon>Caballeronia</taxon>
    </lineage>
</organism>
<comment type="caution">
    <text evidence="1">The sequence shown here is derived from an EMBL/GenBank/DDBJ whole genome shotgun (WGS) entry which is preliminary data.</text>
</comment>
<dbReference type="AlphaFoldDB" id="A0A0J1D3P6"/>
<keyword evidence="2" id="KW-1185">Reference proteome</keyword>
<evidence type="ECO:0000313" key="1">
    <source>
        <dbReference type="EMBL" id="KLU27325.1"/>
    </source>
</evidence>
<accession>A0A0J1D3P6</accession>
<evidence type="ECO:0000313" key="2">
    <source>
        <dbReference type="Proteomes" id="UP000035963"/>
    </source>
</evidence>
<dbReference type="PATRIC" id="fig|908627.4.peg.1056"/>
<proteinExistence type="predicted"/>
<name>A0A0J1D3P6_9BURK</name>
<sequence length="157" mass="16685">MFQRLYEVHEVTQETKALATARKIAAIVASLVLPTIARSELAYSALPDALEAKLVGYLKGFCLPICAAWQVDDADVPTAATGLVITLMFPDSPASFSASIDGLIAGSEAFRIGVDAGRRDGELYRTTGRKGTALLQILANDFRGFCDYSKVAADAPA</sequence>
<dbReference type="EMBL" id="AEJF01000041">
    <property type="protein sequence ID" value="KLU27325.1"/>
    <property type="molecule type" value="Genomic_DNA"/>
</dbReference>
<protein>
    <submittedName>
        <fullName evidence="1">Uncharacterized protein</fullName>
    </submittedName>
</protein>
<gene>
    <name evidence="1" type="ORF">EOS_04780</name>
</gene>
<dbReference type="Proteomes" id="UP000035963">
    <property type="component" value="Unassembled WGS sequence"/>
</dbReference>
<reference evidence="1 2" key="1">
    <citation type="journal article" date="2015" name="Genome Announc.">
        <title>Draft Genome Sequence of Burkholderia sp. Strain PML1(12), an Ectomycorrhizosphere-Inhabiting Bacterium with Effective Mineral-Weathering Ability.</title>
        <authorList>
            <person name="Uroz S."/>
            <person name="Oger P."/>
        </authorList>
    </citation>
    <scope>NUCLEOTIDE SEQUENCE [LARGE SCALE GENOMIC DNA]</scope>
    <source>
        <strain evidence="2">PML1(12)</strain>
    </source>
</reference>